<feature type="compositionally biased region" description="Low complexity" evidence="1">
    <location>
        <begin position="11"/>
        <end position="28"/>
    </location>
</feature>
<keyword evidence="2" id="KW-1133">Transmembrane helix</keyword>
<evidence type="ECO:0000256" key="1">
    <source>
        <dbReference type="SAM" id="MobiDB-lite"/>
    </source>
</evidence>
<accession>A0A8H6YD87</accession>
<feature type="compositionally biased region" description="Basic residues" evidence="1">
    <location>
        <begin position="1"/>
        <end position="10"/>
    </location>
</feature>
<sequence>MAALRTHHRLLPLLLPPSSASSSASPLRRLQRLPPTPPPVTPPPSTPTTDPPSDPPTTTPNNPPNDPPTTSAPTDTATPPASTPDNQASAARAPGQSSAADGNTNNGNGDSESSGSQIKSGSTSRSPTSTGLAQTHPLTPPVLGIRLIQLPLHQRCSGSDSVAAASTKSTNIAPIIAGVLVPLFFLLLFGAVAFMAYKRRQKVRDRQEWERTHAEIADAVRNVGGPVSTPPVSWTRFDNNAAHSQADLAESGDAQPFFEPKH</sequence>
<dbReference type="Proteomes" id="UP000620124">
    <property type="component" value="Unassembled WGS sequence"/>
</dbReference>
<dbReference type="OrthoDB" id="3065363at2759"/>
<protein>
    <submittedName>
        <fullName evidence="3">Uncharacterized protein</fullName>
    </submittedName>
</protein>
<feature type="compositionally biased region" description="Pro residues" evidence="1">
    <location>
        <begin position="34"/>
        <end position="67"/>
    </location>
</feature>
<keyword evidence="2" id="KW-0812">Transmembrane</keyword>
<feature type="compositionally biased region" description="Low complexity" evidence="1">
    <location>
        <begin position="97"/>
        <end position="131"/>
    </location>
</feature>
<feature type="compositionally biased region" description="Low complexity" evidence="1">
    <location>
        <begin position="68"/>
        <end position="86"/>
    </location>
</feature>
<organism evidence="3 4">
    <name type="scientific">Mycena venus</name>
    <dbReference type="NCBI Taxonomy" id="2733690"/>
    <lineage>
        <taxon>Eukaryota</taxon>
        <taxon>Fungi</taxon>
        <taxon>Dikarya</taxon>
        <taxon>Basidiomycota</taxon>
        <taxon>Agaricomycotina</taxon>
        <taxon>Agaricomycetes</taxon>
        <taxon>Agaricomycetidae</taxon>
        <taxon>Agaricales</taxon>
        <taxon>Marasmiineae</taxon>
        <taxon>Mycenaceae</taxon>
        <taxon>Mycena</taxon>
    </lineage>
</organism>
<reference evidence="3" key="1">
    <citation type="submission" date="2020-05" db="EMBL/GenBank/DDBJ databases">
        <title>Mycena genomes resolve the evolution of fungal bioluminescence.</title>
        <authorList>
            <person name="Tsai I.J."/>
        </authorList>
    </citation>
    <scope>NUCLEOTIDE SEQUENCE</scope>
    <source>
        <strain evidence="3">CCC161011</strain>
    </source>
</reference>
<dbReference type="EMBL" id="JACAZI010000007">
    <property type="protein sequence ID" value="KAF7356211.1"/>
    <property type="molecule type" value="Genomic_DNA"/>
</dbReference>
<evidence type="ECO:0000256" key="2">
    <source>
        <dbReference type="SAM" id="Phobius"/>
    </source>
</evidence>
<keyword evidence="2" id="KW-0472">Membrane</keyword>
<name>A0A8H6YD87_9AGAR</name>
<feature type="region of interest" description="Disordered" evidence="1">
    <location>
        <begin position="1"/>
        <end position="138"/>
    </location>
</feature>
<dbReference type="AlphaFoldDB" id="A0A8H6YD87"/>
<comment type="caution">
    <text evidence="3">The sequence shown here is derived from an EMBL/GenBank/DDBJ whole genome shotgun (WGS) entry which is preliminary data.</text>
</comment>
<keyword evidence="4" id="KW-1185">Reference proteome</keyword>
<gene>
    <name evidence="3" type="ORF">MVEN_00952500</name>
</gene>
<dbReference type="PRINTS" id="PR01217">
    <property type="entry name" value="PRICHEXTENSN"/>
</dbReference>
<feature type="transmembrane region" description="Helical" evidence="2">
    <location>
        <begin position="175"/>
        <end position="197"/>
    </location>
</feature>
<proteinExistence type="predicted"/>
<evidence type="ECO:0000313" key="3">
    <source>
        <dbReference type="EMBL" id="KAF7356211.1"/>
    </source>
</evidence>
<evidence type="ECO:0000313" key="4">
    <source>
        <dbReference type="Proteomes" id="UP000620124"/>
    </source>
</evidence>